<dbReference type="EMBL" id="GECZ01003312">
    <property type="protein sequence ID" value="JAS66457.1"/>
    <property type="molecule type" value="Transcribed_RNA"/>
</dbReference>
<evidence type="ECO:0000256" key="1">
    <source>
        <dbReference type="SAM" id="MobiDB-lite"/>
    </source>
</evidence>
<reference evidence="2" key="1">
    <citation type="submission" date="2015-11" db="EMBL/GenBank/DDBJ databases">
        <title>De novo transcriptome assembly of four potential Pierce s Disease insect vectors from Arizona vineyards.</title>
        <authorList>
            <person name="Tassone E.E."/>
        </authorList>
    </citation>
    <scope>NUCLEOTIDE SEQUENCE</scope>
</reference>
<name>A0A1B6GVN0_9HEMI</name>
<dbReference type="AlphaFoldDB" id="A0A1B6GVN0"/>
<organism evidence="2">
    <name type="scientific">Cuerna arida</name>
    <dbReference type="NCBI Taxonomy" id="1464854"/>
    <lineage>
        <taxon>Eukaryota</taxon>
        <taxon>Metazoa</taxon>
        <taxon>Ecdysozoa</taxon>
        <taxon>Arthropoda</taxon>
        <taxon>Hexapoda</taxon>
        <taxon>Insecta</taxon>
        <taxon>Pterygota</taxon>
        <taxon>Neoptera</taxon>
        <taxon>Paraneoptera</taxon>
        <taxon>Hemiptera</taxon>
        <taxon>Auchenorrhyncha</taxon>
        <taxon>Membracoidea</taxon>
        <taxon>Cicadellidae</taxon>
        <taxon>Cicadellinae</taxon>
        <taxon>Proconiini</taxon>
        <taxon>Cuerna</taxon>
    </lineage>
</organism>
<evidence type="ECO:0000313" key="2">
    <source>
        <dbReference type="EMBL" id="JAS66457.1"/>
    </source>
</evidence>
<feature type="compositionally biased region" description="Basic and acidic residues" evidence="1">
    <location>
        <begin position="78"/>
        <end position="89"/>
    </location>
</feature>
<proteinExistence type="predicted"/>
<gene>
    <name evidence="2" type="ORF">g.45028</name>
</gene>
<feature type="region of interest" description="Disordered" evidence="1">
    <location>
        <begin position="52"/>
        <end position="118"/>
    </location>
</feature>
<feature type="compositionally biased region" description="Basic residues" evidence="1">
    <location>
        <begin position="105"/>
        <end position="118"/>
    </location>
</feature>
<protein>
    <submittedName>
        <fullName evidence="2">Uncharacterized protein</fullName>
    </submittedName>
</protein>
<sequence>IGWQEGTIIKIISPMTYLVKVDGRSRFVHADHLRTCATPPEEDDAVTEFPRELFQPSPKKPSAMVTKTPQKSRSPDVTIEKPEELEQKPSKVKPIKTPESDGIRRSQRTRKPPKRMDL</sequence>
<feature type="non-terminal residue" evidence="2">
    <location>
        <position position="1"/>
    </location>
</feature>
<accession>A0A1B6GVN0</accession>